<proteinExistence type="predicted"/>
<accession>A0AAJ0FHX6</accession>
<dbReference type="PANTHER" id="PTHR23079">
    <property type="entry name" value="RNA-DEPENDENT RNA POLYMERASE"/>
    <property type="match status" value="1"/>
</dbReference>
<gene>
    <name evidence="5" type="ORF">QBC33DRAFT_572989</name>
</gene>
<dbReference type="Gene3D" id="3.40.50.300">
    <property type="entry name" value="P-loop containing nucleotide triphosphate hydrolases"/>
    <property type="match status" value="2"/>
</dbReference>
<evidence type="ECO:0000259" key="3">
    <source>
        <dbReference type="Pfam" id="PF13086"/>
    </source>
</evidence>
<dbReference type="InterPro" id="IPR007855">
    <property type="entry name" value="RDRP"/>
</dbReference>
<dbReference type="RefSeq" id="XP_060280011.1">
    <property type="nucleotide sequence ID" value="XM_060430679.1"/>
</dbReference>
<dbReference type="GeneID" id="85313866"/>
<evidence type="ECO:0000259" key="4">
    <source>
        <dbReference type="Pfam" id="PF13087"/>
    </source>
</evidence>
<comment type="caution">
    <text evidence="5">The sequence shown here is derived from an EMBL/GenBank/DDBJ whole genome shotgun (WGS) entry which is preliminary data.</text>
</comment>
<protein>
    <submittedName>
        <fullName evidence="5">RNA dependent RNA polymerase-domain-containing protein</fullName>
    </submittedName>
</protein>
<dbReference type="Pfam" id="PF13087">
    <property type="entry name" value="AAA_12"/>
    <property type="match status" value="1"/>
</dbReference>
<dbReference type="GO" id="GO:0003723">
    <property type="term" value="F:RNA binding"/>
    <property type="evidence" value="ECO:0007669"/>
    <property type="project" value="UniProtKB-KW"/>
</dbReference>
<evidence type="ECO:0000256" key="1">
    <source>
        <dbReference type="ARBA" id="ARBA00022806"/>
    </source>
</evidence>
<keyword evidence="1" id="KW-0347">Helicase</keyword>
<sequence>MSTERTRSQTWNCSTCCPICDSATQFQYHHTSDTIPDATMSGKDKTKTFTHLLNPAVRLDDGEWNFRVPGLPGPQELNRRELVKKIALRTNMKKWRHEILLVLEHIERNRAIGGDPLDRFLIISFEDFRPLKQPDGSSAQSATNALQPATWRDCTDYAVRLLRTGISLGGVRYHFYGHSNSQLKSRTCFLYAASKEEISRKVEALGDFAKMKTVGKKAKRIGLLFSVARTATTVSPSRCEDIPDIETSDYVFTDGCGLIAPVLARELARKVRIVFRDRRYTPSVFQIRYRGYKGVVTVDLRMGGGNTLLKMRKSMKKFSGVEDHSFAVVEYSKPYTYGFLNDEGIVLLEALGIPRSTLLRKQNEHFQLLTNAKTDFRDAFRFLSYINRPDLAEKVLMDGVESVRPQINRLINAEHGKMLNKREEQKCRIFVPQSRLLFGVCDAWNVLKEGECAVKVTMEGDGQPYALKGTEVSVIRNPCLHPGDWQKFRVVEKPELAHLVDCVVFSTQGRRPAADMMSGGDLDGDQFFVCWDKDLIPSTLSQPALYPGAREPLRFKPITDDDRLVYFAKYSNASLGQVKNLYLDWARASGPMSPQCQELNRLFSQCVDGNRIRVPEKLKDTPKVAPDAPAFVLDELHDRAKESIQSSDTSQKDWDGYEFDAVDLLLARDDIAMTEFEFIHLAHRWCRRNSVSFEGMLHLFDFNVLTAEEKGWVLGQLPVSAETPSLVLNALCSSNLLDKSELRQFQLDHTGIRWKCVYDSSRDRLATFLDAAARNLEIFHRKLIVFRPDERLTLALYVPQKIERARDCLVDDSARLFAFPHSQGSERQSRLSLPTKMTYRLYCDENVFQLFENQRANSWVFLARPGSNDSEYRNTVDAGDRRRQRQSTIDSGVNFDVRASIALDKFSRGLQRHIGRVNRNEVTAAEIYVISNRDVKSMQNLDLWLEYVETGQRLPLFQQEAKEYSIAKAKDIISSSSPQYIVQVVEHQNISVLGDLEVSEYLTVFSSLLEADNKAFLLKCFDHLLGNMQLVRVDPSLLLQAMIDFLGKAPFLAMSFGRCSQLDTFSEDLAELVEVAARPILRAFVLSANEAEDFVVAPFRSMLAKVPSGTLSLQDIAELVELVSLTVRSPEVALDLLLGSLEPESSRVLSGQPEVISHCVKNLIAIALDHIGEATEQAKKRKDLFELRLLPDDDDGCPVVEVSFRIDAPGGTPENSAHVRLTAATLPTNVLVGKKYSLDALVTHSQQGLARFRCLHPLPAFFNKCSWNMETCGPFVTTKTTFDAVRTLATQLEHCCQVAGPILGLPLLGLQADLGSRLEWQPVKKLNASQNAAVEAALRNPLICLWGPPGTGKTETIVEMICALQETYEDARILVSAPTHNAVDNAMRRYTGRLQKQPLRGRQKPSPLRVSTDVRKVAEDLRSYTCDAMAGQEVYSDYRAMNQAKKKITECGIIFTTCIGAGLGLLRSEEFEIVIVDEASQQSEPASLVPLVKGCARAILVGDHVQLRPTVQQHALLVDFDVSLFERLYTNRPANSPGSDDDPGSDSTGIRRLMLDTQYRMHPQICNFSSKEFYEGRLKTGITPDSRPLFASAFPWPLAVPLEKDSSTLVGHRQRTIFIECAAKEKPGQKSKENEGQAALCAHVCKLLTSPAQTGSASGLQQPPSVEMQRIAVLTPYTREADLLRRLVSGLSDKAEVSSIDGFQGREADIVVFVTVRCNEHREIGFLKDLRRMNVALTRAKAGLIIIGNRATLTEGTSDPESAAMWKRLLDSLTSVTIEVPEL</sequence>
<keyword evidence="1" id="KW-0067">ATP-binding</keyword>
<dbReference type="InterPro" id="IPR041677">
    <property type="entry name" value="DNA2/NAM7_AAA_11"/>
</dbReference>
<dbReference type="Pfam" id="PF05183">
    <property type="entry name" value="RdRP"/>
    <property type="match status" value="1"/>
</dbReference>
<name>A0AAJ0FHX6_9PEZI</name>
<feature type="domain" description="DNA2/NAM7 helicase-like C-terminal" evidence="4">
    <location>
        <begin position="1521"/>
        <end position="1750"/>
    </location>
</feature>
<dbReference type="Proteomes" id="UP001244011">
    <property type="component" value="Unassembled WGS sequence"/>
</dbReference>
<keyword evidence="6" id="KW-1185">Reference proteome</keyword>
<keyword evidence="1" id="KW-0547">Nucleotide-binding</keyword>
<dbReference type="InterPro" id="IPR041679">
    <property type="entry name" value="DNA2/NAM7-like_C"/>
</dbReference>
<dbReference type="InterPro" id="IPR027417">
    <property type="entry name" value="P-loop_NTPase"/>
</dbReference>
<dbReference type="CDD" id="cd18808">
    <property type="entry name" value="SF1_C_Upf1"/>
    <property type="match status" value="1"/>
</dbReference>
<evidence type="ECO:0000313" key="5">
    <source>
        <dbReference type="EMBL" id="KAK1763798.1"/>
    </source>
</evidence>
<dbReference type="GO" id="GO:0003968">
    <property type="term" value="F:RNA-directed RNA polymerase activity"/>
    <property type="evidence" value="ECO:0007669"/>
    <property type="project" value="UniProtKB-KW"/>
</dbReference>
<organism evidence="5 6">
    <name type="scientific">Phialemonium atrogriseum</name>
    <dbReference type="NCBI Taxonomy" id="1093897"/>
    <lineage>
        <taxon>Eukaryota</taxon>
        <taxon>Fungi</taxon>
        <taxon>Dikarya</taxon>
        <taxon>Ascomycota</taxon>
        <taxon>Pezizomycotina</taxon>
        <taxon>Sordariomycetes</taxon>
        <taxon>Sordariomycetidae</taxon>
        <taxon>Cephalothecales</taxon>
        <taxon>Cephalothecaceae</taxon>
        <taxon>Phialemonium</taxon>
    </lineage>
</organism>
<dbReference type="InterPro" id="IPR047187">
    <property type="entry name" value="SF1_C_Upf1"/>
</dbReference>
<dbReference type="SUPFAM" id="SSF52540">
    <property type="entry name" value="P-loop containing nucleoside triphosphate hydrolases"/>
    <property type="match status" value="1"/>
</dbReference>
<feature type="domain" description="DNA2/NAM7 helicase helicase" evidence="3">
    <location>
        <begin position="1442"/>
        <end position="1512"/>
    </location>
</feature>
<dbReference type="EMBL" id="MU839024">
    <property type="protein sequence ID" value="KAK1763798.1"/>
    <property type="molecule type" value="Genomic_DNA"/>
</dbReference>
<evidence type="ECO:0000313" key="6">
    <source>
        <dbReference type="Proteomes" id="UP001244011"/>
    </source>
</evidence>
<dbReference type="Pfam" id="PF13086">
    <property type="entry name" value="AAA_11"/>
    <property type="match status" value="1"/>
</dbReference>
<feature type="domain" description="RDRP core" evidence="2">
    <location>
        <begin position="118"/>
        <end position="644"/>
    </location>
</feature>
<dbReference type="GO" id="GO:0031380">
    <property type="term" value="C:nuclear RNA-directed RNA polymerase complex"/>
    <property type="evidence" value="ECO:0007669"/>
    <property type="project" value="TreeGrafter"/>
</dbReference>
<dbReference type="GO" id="GO:0004386">
    <property type="term" value="F:helicase activity"/>
    <property type="evidence" value="ECO:0007669"/>
    <property type="project" value="InterPro"/>
</dbReference>
<dbReference type="InterPro" id="IPR057596">
    <property type="entry name" value="RDRP_core"/>
</dbReference>
<dbReference type="PANTHER" id="PTHR23079:SF55">
    <property type="entry name" value="RNA-DIRECTED RNA POLYMERASE"/>
    <property type="match status" value="1"/>
</dbReference>
<keyword evidence="1" id="KW-0378">Hydrolase</keyword>
<evidence type="ECO:0000259" key="2">
    <source>
        <dbReference type="Pfam" id="PF05183"/>
    </source>
</evidence>
<dbReference type="GO" id="GO:0030422">
    <property type="term" value="P:siRNA processing"/>
    <property type="evidence" value="ECO:0007669"/>
    <property type="project" value="TreeGrafter"/>
</dbReference>
<reference evidence="5" key="1">
    <citation type="submission" date="2023-06" db="EMBL/GenBank/DDBJ databases">
        <title>Genome-scale phylogeny and comparative genomics of the fungal order Sordariales.</title>
        <authorList>
            <consortium name="Lawrence Berkeley National Laboratory"/>
            <person name="Hensen N."/>
            <person name="Bonometti L."/>
            <person name="Westerberg I."/>
            <person name="Brannstrom I.O."/>
            <person name="Guillou S."/>
            <person name="Cros-Aarteil S."/>
            <person name="Calhoun S."/>
            <person name="Haridas S."/>
            <person name="Kuo A."/>
            <person name="Mondo S."/>
            <person name="Pangilinan J."/>
            <person name="Riley R."/>
            <person name="Labutti K."/>
            <person name="Andreopoulos B."/>
            <person name="Lipzen A."/>
            <person name="Chen C."/>
            <person name="Yanf M."/>
            <person name="Daum C."/>
            <person name="Ng V."/>
            <person name="Clum A."/>
            <person name="Steindorff A."/>
            <person name="Ohm R."/>
            <person name="Martin F."/>
            <person name="Silar P."/>
            <person name="Natvig D."/>
            <person name="Lalanne C."/>
            <person name="Gautier V."/>
            <person name="Ament-Velasquez S.L."/>
            <person name="Kruys A."/>
            <person name="Hutchinson M.I."/>
            <person name="Powell A.J."/>
            <person name="Barry K."/>
            <person name="Miller A.N."/>
            <person name="Grigoriev I.V."/>
            <person name="Debuchy R."/>
            <person name="Gladieux P."/>
            <person name="Thoren M.H."/>
            <person name="Johannesson H."/>
        </authorList>
    </citation>
    <scope>NUCLEOTIDE SEQUENCE</scope>
    <source>
        <strain evidence="5">8032-3</strain>
    </source>
</reference>